<dbReference type="RefSeq" id="WP_192785486.1">
    <property type="nucleotide sequence ID" value="NZ_JADBEK010000001.1"/>
</dbReference>
<dbReference type="SUPFAM" id="SSF46894">
    <property type="entry name" value="C-terminal effector domain of the bipartite response regulators"/>
    <property type="match status" value="1"/>
</dbReference>
<gene>
    <name evidence="5" type="ORF">H4W80_002859</name>
</gene>
<feature type="region of interest" description="Disordered" evidence="3">
    <location>
        <begin position="467"/>
        <end position="560"/>
    </location>
</feature>
<name>A0ABR9LVC1_9ACTN</name>
<comment type="caution">
    <text evidence="5">The sequence shown here is derived from an EMBL/GenBank/DDBJ whole genome shotgun (WGS) entry which is preliminary data.</text>
</comment>
<dbReference type="CDD" id="cd06170">
    <property type="entry name" value="LuxR_C_like"/>
    <property type="match status" value="1"/>
</dbReference>
<dbReference type="InterPro" id="IPR041664">
    <property type="entry name" value="AAA_16"/>
</dbReference>
<evidence type="ECO:0000256" key="3">
    <source>
        <dbReference type="SAM" id="MobiDB-lite"/>
    </source>
</evidence>
<dbReference type="PANTHER" id="PTHR16305:SF35">
    <property type="entry name" value="TRANSCRIPTIONAL ACTIVATOR DOMAIN"/>
    <property type="match status" value="1"/>
</dbReference>
<dbReference type="InterPro" id="IPR027417">
    <property type="entry name" value="P-loop_NTPase"/>
</dbReference>
<evidence type="ECO:0000313" key="6">
    <source>
        <dbReference type="Proteomes" id="UP000633509"/>
    </source>
</evidence>
<dbReference type="GO" id="GO:0003677">
    <property type="term" value="F:DNA binding"/>
    <property type="evidence" value="ECO:0007669"/>
    <property type="project" value="UniProtKB-KW"/>
</dbReference>
<evidence type="ECO:0000313" key="5">
    <source>
        <dbReference type="EMBL" id="MBE1584601.1"/>
    </source>
</evidence>
<dbReference type="InterPro" id="IPR036388">
    <property type="entry name" value="WH-like_DNA-bd_sf"/>
</dbReference>
<dbReference type="SMART" id="SM00421">
    <property type="entry name" value="HTH_LUXR"/>
    <property type="match status" value="1"/>
</dbReference>
<organism evidence="5 6">
    <name type="scientific">Nonomuraea angiospora</name>
    <dbReference type="NCBI Taxonomy" id="46172"/>
    <lineage>
        <taxon>Bacteria</taxon>
        <taxon>Bacillati</taxon>
        <taxon>Actinomycetota</taxon>
        <taxon>Actinomycetes</taxon>
        <taxon>Streptosporangiales</taxon>
        <taxon>Streptosporangiaceae</taxon>
        <taxon>Nonomuraea</taxon>
    </lineage>
</organism>
<reference evidence="5 6" key="1">
    <citation type="submission" date="2020-10" db="EMBL/GenBank/DDBJ databases">
        <title>Sequencing the genomes of 1000 actinobacteria strains.</title>
        <authorList>
            <person name="Klenk H.-P."/>
        </authorList>
    </citation>
    <scope>NUCLEOTIDE SEQUENCE [LARGE SCALE GENOMIC DNA]</scope>
    <source>
        <strain evidence="5 6">DSM 43173</strain>
    </source>
</reference>
<keyword evidence="2" id="KW-0067">ATP-binding</keyword>
<evidence type="ECO:0000256" key="1">
    <source>
        <dbReference type="ARBA" id="ARBA00022741"/>
    </source>
</evidence>
<sequence length="1032" mass="108490">MVLGRIAERARIDDLLASACAGRRGALLITGEAGIGKTALLDHAAAAAADLRVLRGVGIESVAELPFAGLHLLLHPYLDRLGALPGPQAAALRTAFGLDEGTVCDRFLIGAATLSLLSELSGDGPLVCLIDDTQWFDRASLDALLFATRRLHADPIAMIFVAGGGDGDAPPRQADPFIRPAPLAGDPASVAFAAPVPGLDVLRLVALDVLRLVALDVLRLVALDQESATSLLDAHARGLAAPLRERVLAESRGNPLAVIELATALSSLPGDGRPAPPPGAGHVQDAFQARIAGLPAATRLLLLIAAADDTGSLQVILRVGTLLGVAAADLEPAERARLVVLSPGGRVTFRHPLIRAAAYQVAPHAGRVQVHEAFARALDGAYDADRRAWHLAAAPGPDEAVAAELERAARRAGRRGGVTAMMSAFERAAQLSTDETRRAWRLIAAARAAYDAGLPDHAAELADQAAELPDRTAGPVDRALGLTGRGAGSTDRAPGLTDRNTEPADQTLGLTDRNDEPAGRVLGLPAHNAGSTDQALGPTDRSAESAGRASQAANRPVRPFRDPSVTAEAAWIRAQVEYERSSPAVAAALALDAAALIAATDPERAVSILTEAVWYARDAGDHDLVRQCAALLETVEPGAPVVAGLIGFWHLYDGRPAVGVPAMRELAGSAGRGKTGGFVERLIVGFAGMLVAEDEIATEVLESLVADVREQGAVGRLTYALEPLAIVQLLRGRFMDADAGVTEAISLATDLGQDLQVVALNAIAAWLAAVGGDEIACRSLAAGVLEHRTRHPTDAALASWALGLLHLAGGRFDEAAARLDEVCGGPARHDFLIRAVPDHVEAAVRAGLPEQAARHLPALSDWAEHTGRPYAIALARRCAALPADEDTAAEHFTAALELHGRDPRRYDEARTRLAYGEWLHRHHRRTEAKGQLADALAAFERLGARMWASRARAELSALGDRPSAHPRALDPLARLTPQELQVVRLAAAGMSNREIAARLFLSPRTVGHHLHKAYPKLGVTRRSELAQLVPHG</sequence>
<dbReference type="PANTHER" id="PTHR16305">
    <property type="entry name" value="TESTICULAR SOLUBLE ADENYLYL CYCLASE"/>
    <property type="match status" value="1"/>
</dbReference>
<dbReference type="PROSITE" id="PS50043">
    <property type="entry name" value="HTH_LUXR_2"/>
    <property type="match status" value="1"/>
</dbReference>
<dbReference type="PRINTS" id="PR00038">
    <property type="entry name" value="HTHLUXR"/>
</dbReference>
<keyword evidence="1" id="KW-0547">Nucleotide-binding</keyword>
<dbReference type="SUPFAM" id="SSF52540">
    <property type="entry name" value="P-loop containing nucleoside triphosphate hydrolases"/>
    <property type="match status" value="1"/>
</dbReference>
<dbReference type="Pfam" id="PF13191">
    <property type="entry name" value="AAA_16"/>
    <property type="match status" value="1"/>
</dbReference>
<dbReference type="Proteomes" id="UP000633509">
    <property type="component" value="Unassembled WGS sequence"/>
</dbReference>
<keyword evidence="6" id="KW-1185">Reference proteome</keyword>
<dbReference type="EMBL" id="JADBEK010000001">
    <property type="protein sequence ID" value="MBE1584601.1"/>
    <property type="molecule type" value="Genomic_DNA"/>
</dbReference>
<dbReference type="InterPro" id="IPR000792">
    <property type="entry name" value="Tscrpt_reg_LuxR_C"/>
</dbReference>
<accession>A0ABR9LVC1</accession>
<dbReference type="Pfam" id="PF00196">
    <property type="entry name" value="GerE"/>
    <property type="match status" value="1"/>
</dbReference>
<evidence type="ECO:0000256" key="2">
    <source>
        <dbReference type="ARBA" id="ARBA00022840"/>
    </source>
</evidence>
<dbReference type="Gene3D" id="1.10.10.10">
    <property type="entry name" value="Winged helix-like DNA-binding domain superfamily/Winged helix DNA-binding domain"/>
    <property type="match status" value="1"/>
</dbReference>
<feature type="domain" description="HTH luxR-type" evidence="4">
    <location>
        <begin position="968"/>
        <end position="1032"/>
    </location>
</feature>
<dbReference type="InterPro" id="IPR016032">
    <property type="entry name" value="Sig_transdc_resp-reg_C-effctor"/>
</dbReference>
<keyword evidence="5" id="KW-0238">DNA-binding</keyword>
<protein>
    <submittedName>
        <fullName evidence="5">DNA-binding CsgD family transcriptional regulator</fullName>
    </submittedName>
</protein>
<evidence type="ECO:0000259" key="4">
    <source>
        <dbReference type="PROSITE" id="PS50043"/>
    </source>
</evidence>
<proteinExistence type="predicted"/>